<dbReference type="RefSeq" id="WP_353984865.1">
    <property type="nucleotide sequence ID" value="NZ_JBEWLY010000019.1"/>
</dbReference>
<organism evidence="7 8">
    <name type="scientific">Novosphingobium kalidii</name>
    <dbReference type="NCBI Taxonomy" id="3230299"/>
    <lineage>
        <taxon>Bacteria</taxon>
        <taxon>Pseudomonadati</taxon>
        <taxon>Pseudomonadota</taxon>
        <taxon>Alphaproteobacteria</taxon>
        <taxon>Sphingomonadales</taxon>
        <taxon>Sphingomonadaceae</taxon>
        <taxon>Novosphingobium</taxon>
    </lineage>
</organism>
<protein>
    <submittedName>
        <fullName evidence="7">Alpha-hydroxy acid oxidase</fullName>
        <ecNumber evidence="7">1.-.-.-</ecNumber>
    </submittedName>
</protein>
<evidence type="ECO:0000259" key="6">
    <source>
        <dbReference type="PROSITE" id="PS51349"/>
    </source>
</evidence>
<dbReference type="Pfam" id="PF01070">
    <property type="entry name" value="FMN_dh"/>
    <property type="match status" value="1"/>
</dbReference>
<evidence type="ECO:0000256" key="5">
    <source>
        <dbReference type="ARBA" id="ARBA00024042"/>
    </source>
</evidence>
<keyword evidence="4 7" id="KW-0560">Oxidoreductase</keyword>
<comment type="similarity">
    <text evidence="5">Belongs to the FMN-dependent alpha-hydroxy acid dehydrogenase family.</text>
</comment>
<dbReference type="EMBL" id="JBEWLY010000019">
    <property type="protein sequence ID" value="MET1756377.1"/>
    <property type="molecule type" value="Genomic_DNA"/>
</dbReference>
<dbReference type="CDD" id="cd02809">
    <property type="entry name" value="alpha_hydroxyacid_oxid_FMN"/>
    <property type="match status" value="1"/>
</dbReference>
<accession>A0ABV2D3C4</accession>
<comment type="caution">
    <text evidence="7">The sequence shown here is derived from an EMBL/GenBank/DDBJ whole genome shotgun (WGS) entry which is preliminary data.</text>
</comment>
<comment type="cofactor">
    <cofactor evidence="1">
        <name>FMN</name>
        <dbReference type="ChEBI" id="CHEBI:58210"/>
    </cofactor>
</comment>
<dbReference type="PROSITE" id="PS51349">
    <property type="entry name" value="FMN_HYDROXY_ACID_DH_2"/>
    <property type="match status" value="1"/>
</dbReference>
<dbReference type="InterPro" id="IPR000262">
    <property type="entry name" value="FMN-dep_DH"/>
</dbReference>
<dbReference type="GO" id="GO:0016491">
    <property type="term" value="F:oxidoreductase activity"/>
    <property type="evidence" value="ECO:0007669"/>
    <property type="project" value="UniProtKB-KW"/>
</dbReference>
<evidence type="ECO:0000313" key="8">
    <source>
        <dbReference type="Proteomes" id="UP001548713"/>
    </source>
</evidence>
<sequence>MPFIPPSSVAQLDKSPRRRFYTGRNLDRVQSIGDLRARTHRLMPRFVLEYLEGGAGEEATLAREREAFATWRVLPHTLRDESARSTACAILGRPAPLPLLVAPTGVNGIFMRGADSALALGATEAGVPFIQSTMSNEPMEEIAKVPGLRHWWQLYVFGPDEIWQTLVDRAAAAGCEALVLTTNAQIFGQREWDSRTRATRSRPSLRTIVNAARHPHWAATTLRGGLPRFENVIDFVPKEHRGFFDSAFWIREQMWKDIGWRDVARIRARWKGALFLKGVLHPEEAVRALDAGVDGIMLGSHGGRQADWAVAPLDVLPRVRDAVGDRAELYLSGGIRRGSDALKALALGADAVLTGRATLYGLCAHGGDGVTKAIDLLKKEMMNELGQYGAPTLDAISPDLLVRMGHFPHIPEFC</sequence>
<evidence type="ECO:0000256" key="3">
    <source>
        <dbReference type="ARBA" id="ARBA00022643"/>
    </source>
</evidence>
<dbReference type="SUPFAM" id="SSF51395">
    <property type="entry name" value="FMN-linked oxidoreductases"/>
    <property type="match status" value="1"/>
</dbReference>
<dbReference type="EC" id="1.-.-.-" evidence="7"/>
<name>A0ABV2D3C4_9SPHN</name>
<evidence type="ECO:0000256" key="2">
    <source>
        <dbReference type="ARBA" id="ARBA00022630"/>
    </source>
</evidence>
<keyword evidence="3" id="KW-0288">FMN</keyword>
<reference evidence="7 8" key="1">
    <citation type="submission" date="2024-07" db="EMBL/GenBank/DDBJ databases">
        <title>Novosphingobium kalidii RD2P27.</title>
        <authorList>
            <person name="Sun J.-Q."/>
        </authorList>
    </citation>
    <scope>NUCLEOTIDE SEQUENCE [LARGE SCALE GENOMIC DNA]</scope>
    <source>
        <strain evidence="7 8">RD2P27</strain>
    </source>
</reference>
<evidence type="ECO:0000313" key="7">
    <source>
        <dbReference type="EMBL" id="MET1756377.1"/>
    </source>
</evidence>
<gene>
    <name evidence="7" type="ORF">ABVV53_13050</name>
</gene>
<evidence type="ECO:0000256" key="4">
    <source>
        <dbReference type="ARBA" id="ARBA00023002"/>
    </source>
</evidence>
<keyword evidence="8" id="KW-1185">Reference proteome</keyword>
<dbReference type="PANTHER" id="PTHR10578:SF107">
    <property type="entry name" value="2-HYDROXYACID OXIDASE 1"/>
    <property type="match status" value="1"/>
</dbReference>
<keyword evidence="2" id="KW-0285">Flavoprotein</keyword>
<evidence type="ECO:0000256" key="1">
    <source>
        <dbReference type="ARBA" id="ARBA00001917"/>
    </source>
</evidence>
<dbReference type="Proteomes" id="UP001548713">
    <property type="component" value="Unassembled WGS sequence"/>
</dbReference>
<dbReference type="Gene3D" id="3.20.20.70">
    <property type="entry name" value="Aldolase class I"/>
    <property type="match status" value="1"/>
</dbReference>
<dbReference type="PIRSF" id="PIRSF000138">
    <property type="entry name" value="Al-hdrx_acd_dh"/>
    <property type="match status" value="1"/>
</dbReference>
<dbReference type="InterPro" id="IPR013785">
    <property type="entry name" value="Aldolase_TIM"/>
</dbReference>
<dbReference type="InterPro" id="IPR012133">
    <property type="entry name" value="Alpha-hydoxy_acid_DH_FMN"/>
</dbReference>
<dbReference type="InterPro" id="IPR037396">
    <property type="entry name" value="FMN_HAD"/>
</dbReference>
<dbReference type="PANTHER" id="PTHR10578">
    <property type="entry name" value="S -2-HYDROXY-ACID OXIDASE-RELATED"/>
    <property type="match status" value="1"/>
</dbReference>
<proteinExistence type="inferred from homology"/>
<feature type="domain" description="FMN hydroxy acid dehydrogenase" evidence="6">
    <location>
        <begin position="24"/>
        <end position="406"/>
    </location>
</feature>